<dbReference type="STRING" id="1184151.AW736_08870"/>
<dbReference type="Proteomes" id="UP000078486">
    <property type="component" value="Unassembled WGS sequence"/>
</dbReference>
<evidence type="ECO:0000313" key="3">
    <source>
        <dbReference type="Proteomes" id="UP000078486"/>
    </source>
</evidence>
<feature type="transmembrane region" description="Helical" evidence="1">
    <location>
        <begin position="43"/>
        <end position="62"/>
    </location>
</feature>
<comment type="caution">
    <text evidence="2">The sequence shown here is derived from an EMBL/GenBank/DDBJ whole genome shotgun (WGS) entry which is preliminary data.</text>
</comment>
<reference evidence="2 3" key="1">
    <citation type="submission" date="2016-01" db="EMBL/GenBank/DDBJ databases">
        <title>High potential of lignocellulose degradation of a new Verrucomicrobia species.</title>
        <authorList>
            <person name="Wang Y."/>
            <person name="Shi Y."/>
            <person name="Qiu Z."/>
            <person name="Liu S."/>
            <person name="Yang H."/>
        </authorList>
    </citation>
    <scope>NUCLEOTIDE SEQUENCE [LARGE SCALE GENOMIC DNA]</scope>
    <source>
        <strain evidence="2 3">TSB47</strain>
    </source>
</reference>
<dbReference type="OrthoDB" id="1034332at2"/>
<feature type="transmembrane region" description="Helical" evidence="1">
    <location>
        <begin position="69"/>
        <end position="88"/>
    </location>
</feature>
<dbReference type="Gene3D" id="1.20.120.1760">
    <property type="match status" value="1"/>
</dbReference>
<feature type="transmembrane region" description="Helical" evidence="1">
    <location>
        <begin position="141"/>
        <end position="163"/>
    </location>
</feature>
<protein>
    <recommendedName>
        <fullName evidence="4">CDP-alcohol phosphatidyltransferase</fullName>
    </recommendedName>
</protein>
<dbReference type="AlphaFoldDB" id="A0A178IIJ0"/>
<keyword evidence="1" id="KW-0472">Membrane</keyword>
<evidence type="ECO:0000256" key="1">
    <source>
        <dbReference type="SAM" id="Phobius"/>
    </source>
</evidence>
<evidence type="ECO:0008006" key="4">
    <source>
        <dbReference type="Google" id="ProtNLM"/>
    </source>
</evidence>
<proteinExistence type="predicted"/>
<name>A0A178IIJ0_9BACT</name>
<dbReference type="InterPro" id="IPR043130">
    <property type="entry name" value="CDP-OH_PTrfase_TM_dom"/>
</dbReference>
<sequence length="228" mass="23818">MNINEKSSATPAGRRPIKARGSRWAAGIAAMLAGVPVKPNTISIFSVVFAGIAGACFAATAWPRAASSASVVAMLFVCGALCVQMRLLCNLFDGMVAVEGGFQTKSGEIFNELPDRFADALVLIGLGYAADVFRFGMELGYVAAVLAVITAYVRALGAAAGAGHHFMGPMAKQHRMAAATIASLLSAVAAFWSWQGWVAVAALGVMIAGMLVTIARRARRVVRVLENK</sequence>
<evidence type="ECO:0000313" key="2">
    <source>
        <dbReference type="EMBL" id="OAM89005.1"/>
    </source>
</evidence>
<keyword evidence="3" id="KW-1185">Reference proteome</keyword>
<accession>A0A178IIJ0</accession>
<keyword evidence="1" id="KW-0812">Transmembrane</keyword>
<gene>
    <name evidence="2" type="ORF">AW736_08870</name>
</gene>
<dbReference type="EMBL" id="LRRQ01000111">
    <property type="protein sequence ID" value="OAM89005.1"/>
    <property type="molecule type" value="Genomic_DNA"/>
</dbReference>
<dbReference type="RefSeq" id="WP_068769957.1">
    <property type="nucleotide sequence ID" value="NZ_CP109796.1"/>
</dbReference>
<organism evidence="2 3">
    <name type="scientific">Termitidicoccus mucosus</name>
    <dbReference type="NCBI Taxonomy" id="1184151"/>
    <lineage>
        <taxon>Bacteria</taxon>
        <taxon>Pseudomonadati</taxon>
        <taxon>Verrucomicrobiota</taxon>
        <taxon>Opitutia</taxon>
        <taxon>Opitutales</taxon>
        <taxon>Opitutaceae</taxon>
        <taxon>Termitidicoccus</taxon>
    </lineage>
</organism>
<keyword evidence="1" id="KW-1133">Transmembrane helix</keyword>
<feature type="transmembrane region" description="Helical" evidence="1">
    <location>
        <begin position="198"/>
        <end position="215"/>
    </location>
</feature>